<keyword evidence="3" id="KW-1185">Reference proteome</keyword>
<feature type="region of interest" description="Disordered" evidence="1">
    <location>
        <begin position="10"/>
        <end position="42"/>
    </location>
</feature>
<evidence type="ECO:0000313" key="2">
    <source>
        <dbReference type="EMBL" id="KAK5619153.1"/>
    </source>
</evidence>
<proteinExistence type="predicted"/>
<dbReference type="AlphaFoldDB" id="A0AAV9SD46"/>
<feature type="compositionally biased region" description="Low complexity" evidence="1">
    <location>
        <begin position="12"/>
        <end position="23"/>
    </location>
</feature>
<dbReference type="EMBL" id="JAHHUM010000585">
    <property type="protein sequence ID" value="KAK5619153.1"/>
    <property type="molecule type" value="Genomic_DNA"/>
</dbReference>
<organism evidence="2 3">
    <name type="scientific">Crenichthys baileyi</name>
    <name type="common">White River springfish</name>
    <dbReference type="NCBI Taxonomy" id="28760"/>
    <lineage>
        <taxon>Eukaryota</taxon>
        <taxon>Metazoa</taxon>
        <taxon>Chordata</taxon>
        <taxon>Craniata</taxon>
        <taxon>Vertebrata</taxon>
        <taxon>Euteleostomi</taxon>
        <taxon>Actinopterygii</taxon>
        <taxon>Neopterygii</taxon>
        <taxon>Teleostei</taxon>
        <taxon>Neoteleostei</taxon>
        <taxon>Acanthomorphata</taxon>
        <taxon>Ovalentaria</taxon>
        <taxon>Atherinomorphae</taxon>
        <taxon>Cyprinodontiformes</taxon>
        <taxon>Goodeidae</taxon>
        <taxon>Crenichthys</taxon>
    </lineage>
</organism>
<comment type="caution">
    <text evidence="2">The sequence shown here is derived from an EMBL/GenBank/DDBJ whole genome shotgun (WGS) entry which is preliminary data.</text>
</comment>
<feature type="compositionally biased region" description="Polar residues" evidence="1">
    <location>
        <begin position="85"/>
        <end position="95"/>
    </location>
</feature>
<evidence type="ECO:0000313" key="3">
    <source>
        <dbReference type="Proteomes" id="UP001311232"/>
    </source>
</evidence>
<evidence type="ECO:0000256" key="1">
    <source>
        <dbReference type="SAM" id="MobiDB-lite"/>
    </source>
</evidence>
<accession>A0AAV9SD46</accession>
<name>A0AAV9SD46_9TELE</name>
<dbReference type="Proteomes" id="UP001311232">
    <property type="component" value="Unassembled WGS sequence"/>
</dbReference>
<reference evidence="2 3" key="1">
    <citation type="submission" date="2021-06" db="EMBL/GenBank/DDBJ databases">
        <authorList>
            <person name="Palmer J.M."/>
        </authorList>
    </citation>
    <scope>NUCLEOTIDE SEQUENCE [LARGE SCALE GENOMIC DNA]</scope>
    <source>
        <strain evidence="2 3">MEX-2019</strain>
        <tissue evidence="2">Muscle</tissue>
    </source>
</reference>
<gene>
    <name evidence="2" type="ORF">CRENBAI_024058</name>
</gene>
<protein>
    <submittedName>
        <fullName evidence="2">Uncharacterized protein</fullName>
    </submittedName>
</protein>
<sequence length="152" mass="16433">MRSACQVCRAFSSSSGSNSPPGGDQWTAQPLSSPECPKHAAEGVTVVSHVGVEVPQQNHGFPGRGTIHHPRQGRQEGQVLHSTARLVSQNDSQRPVPNPKAQGCDPLIHWGKPQHEMAELGGNRQTHPSSPPLPVGHSRFFLSHQKLFAPRL</sequence>
<feature type="region of interest" description="Disordered" evidence="1">
    <location>
        <begin position="55"/>
        <end position="109"/>
    </location>
</feature>